<keyword evidence="4 7" id="KW-0812">Transmembrane</keyword>
<dbReference type="KEGG" id="acek:FLP30_10835"/>
<evidence type="ECO:0000256" key="2">
    <source>
        <dbReference type="ARBA" id="ARBA00022448"/>
    </source>
</evidence>
<evidence type="ECO:0000256" key="4">
    <source>
        <dbReference type="ARBA" id="ARBA00022692"/>
    </source>
</evidence>
<keyword evidence="5 7" id="KW-1133">Transmembrane helix</keyword>
<evidence type="ECO:0000256" key="3">
    <source>
        <dbReference type="ARBA" id="ARBA00022475"/>
    </source>
</evidence>
<dbReference type="GO" id="GO:0005886">
    <property type="term" value="C:plasma membrane"/>
    <property type="evidence" value="ECO:0007669"/>
    <property type="project" value="UniProtKB-SubCell"/>
</dbReference>
<dbReference type="InterPro" id="IPR035906">
    <property type="entry name" value="MetI-like_sf"/>
</dbReference>
<evidence type="ECO:0000256" key="7">
    <source>
        <dbReference type="RuleBase" id="RU363032"/>
    </source>
</evidence>
<dbReference type="PROSITE" id="PS50928">
    <property type="entry name" value="ABC_TM1"/>
    <property type="match status" value="1"/>
</dbReference>
<sequence length="288" mass="30201">MDNNSSSYSVSAAIQNFLRRRGAVLTIASCIFLLGILGWSVAPTLFTSVNPLHSSSLHALEAPSRAHWFGTDHLGRDLFSRVIYGASNSLLATGLAVIVALFGGMPIGFLSGFLGGRADAAIMRAIDVLMAVPSLLLSMAIVTVLGFGITEIAVAVGFSAVAAFARMARGEAMRWRGAAFVEAAIACGRSPIGTLITHVLPHAAGPVLALVALEFGSAVLAVSSLSFLGFGAPPPQPEWGLLIAEGRNYISVAWWCTTLPGLVVVLVVLAANQLARFVQDRSERIESE</sequence>
<comment type="subcellular location">
    <subcellularLocation>
        <location evidence="1 7">Cell membrane</location>
        <topology evidence="1 7">Multi-pass membrane protein</topology>
    </subcellularLocation>
</comment>
<dbReference type="Proteomes" id="UP000324536">
    <property type="component" value="Chromosome"/>
</dbReference>
<reference evidence="9 10" key="1">
    <citation type="submission" date="2019-09" db="EMBL/GenBank/DDBJ databases">
        <title>Genome sequencing of strain KACC 21233.</title>
        <authorList>
            <person name="Heo J."/>
            <person name="Kim S.-J."/>
            <person name="Kim J.-S."/>
            <person name="Hong S.-B."/>
            <person name="Kwon S.-W."/>
        </authorList>
    </citation>
    <scope>NUCLEOTIDE SEQUENCE [LARGE SCALE GENOMIC DNA]</scope>
    <source>
        <strain evidence="9 10">KACC 21233</strain>
    </source>
</reference>
<feature type="domain" description="ABC transmembrane type-1" evidence="8">
    <location>
        <begin position="86"/>
        <end position="275"/>
    </location>
</feature>
<keyword evidence="6 7" id="KW-0472">Membrane</keyword>
<keyword evidence="10" id="KW-1185">Reference proteome</keyword>
<gene>
    <name evidence="9" type="ORF">FLP30_10835</name>
</gene>
<protein>
    <submittedName>
        <fullName evidence="9">ABC transporter permease</fullName>
    </submittedName>
</protein>
<evidence type="ECO:0000313" key="10">
    <source>
        <dbReference type="Proteomes" id="UP000324536"/>
    </source>
</evidence>
<keyword evidence="3" id="KW-1003">Cell membrane</keyword>
<keyword evidence="2 7" id="KW-0813">Transport</keyword>
<dbReference type="InterPro" id="IPR000515">
    <property type="entry name" value="MetI-like"/>
</dbReference>
<dbReference type="AlphaFoldDB" id="A0A5C1YSU3"/>
<feature type="transmembrane region" description="Helical" evidence="7">
    <location>
        <begin position="252"/>
        <end position="271"/>
    </location>
</feature>
<feature type="transmembrane region" description="Helical" evidence="7">
    <location>
        <begin position="23"/>
        <end position="42"/>
    </location>
</feature>
<accession>A0A5C1YSU3</accession>
<dbReference type="CDD" id="cd06261">
    <property type="entry name" value="TM_PBP2"/>
    <property type="match status" value="1"/>
</dbReference>
<dbReference type="PANTHER" id="PTHR43386:SF25">
    <property type="entry name" value="PEPTIDE ABC TRANSPORTER PERMEASE PROTEIN"/>
    <property type="match status" value="1"/>
</dbReference>
<dbReference type="GO" id="GO:0055085">
    <property type="term" value="P:transmembrane transport"/>
    <property type="evidence" value="ECO:0007669"/>
    <property type="project" value="InterPro"/>
</dbReference>
<evidence type="ECO:0000256" key="1">
    <source>
        <dbReference type="ARBA" id="ARBA00004651"/>
    </source>
</evidence>
<dbReference type="InterPro" id="IPR050366">
    <property type="entry name" value="BP-dependent_transpt_permease"/>
</dbReference>
<evidence type="ECO:0000313" key="9">
    <source>
        <dbReference type="EMBL" id="QEO18688.1"/>
    </source>
</evidence>
<evidence type="ECO:0000256" key="6">
    <source>
        <dbReference type="ARBA" id="ARBA00023136"/>
    </source>
</evidence>
<dbReference type="PANTHER" id="PTHR43386">
    <property type="entry name" value="OLIGOPEPTIDE TRANSPORT SYSTEM PERMEASE PROTEIN APPC"/>
    <property type="match status" value="1"/>
</dbReference>
<dbReference type="SUPFAM" id="SSF161098">
    <property type="entry name" value="MetI-like"/>
    <property type="match status" value="1"/>
</dbReference>
<comment type="similarity">
    <text evidence="7">Belongs to the binding-protein-dependent transport system permease family.</text>
</comment>
<organism evidence="9 10">
    <name type="scientific">Acetobacter vaccinii</name>
    <dbReference type="NCBI Taxonomy" id="2592655"/>
    <lineage>
        <taxon>Bacteria</taxon>
        <taxon>Pseudomonadati</taxon>
        <taxon>Pseudomonadota</taxon>
        <taxon>Alphaproteobacteria</taxon>
        <taxon>Acetobacterales</taxon>
        <taxon>Acetobacteraceae</taxon>
        <taxon>Acetobacter</taxon>
    </lineage>
</organism>
<feature type="transmembrane region" description="Helical" evidence="7">
    <location>
        <begin position="207"/>
        <end position="232"/>
    </location>
</feature>
<name>A0A5C1YSU3_9PROT</name>
<dbReference type="EMBL" id="CP043506">
    <property type="protein sequence ID" value="QEO18688.1"/>
    <property type="molecule type" value="Genomic_DNA"/>
</dbReference>
<proteinExistence type="inferred from homology"/>
<evidence type="ECO:0000256" key="5">
    <source>
        <dbReference type="ARBA" id="ARBA00022989"/>
    </source>
</evidence>
<dbReference type="Pfam" id="PF00528">
    <property type="entry name" value="BPD_transp_1"/>
    <property type="match status" value="1"/>
</dbReference>
<evidence type="ECO:0000259" key="8">
    <source>
        <dbReference type="PROSITE" id="PS50928"/>
    </source>
</evidence>
<feature type="transmembrane region" description="Helical" evidence="7">
    <location>
        <begin position="90"/>
        <end position="114"/>
    </location>
</feature>
<dbReference type="OrthoDB" id="9774870at2"/>
<dbReference type="Gene3D" id="1.10.3720.10">
    <property type="entry name" value="MetI-like"/>
    <property type="match status" value="1"/>
</dbReference>